<evidence type="ECO:0000313" key="2">
    <source>
        <dbReference type="Proteomes" id="UP000830401"/>
    </source>
</evidence>
<reference evidence="1" key="1">
    <citation type="submission" date="2022-04" db="EMBL/GenBank/DDBJ databases">
        <title>Hymenobacter sp. isolated from the air.</title>
        <authorList>
            <person name="Won M."/>
            <person name="Lee C.-M."/>
            <person name="Woen H.-Y."/>
            <person name="Kwon S.-W."/>
        </authorList>
    </citation>
    <scope>NUCLEOTIDE SEQUENCE</scope>
    <source>
        <strain evidence="1">5420S-77</strain>
    </source>
</reference>
<dbReference type="RefSeq" id="WP_245125333.1">
    <property type="nucleotide sequence ID" value="NZ_CP095061.1"/>
</dbReference>
<evidence type="ECO:0008006" key="3">
    <source>
        <dbReference type="Google" id="ProtNLM"/>
    </source>
</evidence>
<name>A0ABY4GC17_9BACT</name>
<gene>
    <name evidence="1" type="ORF">MUN86_11065</name>
</gene>
<evidence type="ECO:0000313" key="1">
    <source>
        <dbReference type="EMBL" id="UOQ68336.1"/>
    </source>
</evidence>
<protein>
    <recommendedName>
        <fullName evidence="3">Bacterial surface antigen (D15) domain-containing protein</fullName>
    </recommendedName>
</protein>
<proteinExistence type="predicted"/>
<sequence length="149" mass="16034">MPKGATALSVEIGQGFTRPRSGPELYLATGQLAWQKTLVPEKLRAGLVGGVFHPGYQIGGLAGARVTLKVFQLPSVLLSKAGHVHVLVEYLPAVYTSTHWRQWVGGGIGVETSNLLGVVVKLHRDVRTPTTYGQLALTYNLSHKSPPEL</sequence>
<dbReference type="EMBL" id="CP095061">
    <property type="protein sequence ID" value="UOQ68336.1"/>
    <property type="molecule type" value="Genomic_DNA"/>
</dbReference>
<organism evidence="1 2">
    <name type="scientific">Hymenobacter volaticus</name>
    <dbReference type="NCBI Taxonomy" id="2932254"/>
    <lineage>
        <taxon>Bacteria</taxon>
        <taxon>Pseudomonadati</taxon>
        <taxon>Bacteroidota</taxon>
        <taxon>Cytophagia</taxon>
        <taxon>Cytophagales</taxon>
        <taxon>Hymenobacteraceae</taxon>
        <taxon>Hymenobacter</taxon>
    </lineage>
</organism>
<keyword evidence="2" id="KW-1185">Reference proteome</keyword>
<dbReference type="Proteomes" id="UP000830401">
    <property type="component" value="Chromosome"/>
</dbReference>
<accession>A0ABY4GC17</accession>